<dbReference type="EMBL" id="JAZBJP010000002">
    <property type="protein sequence ID" value="MEE4419508.1"/>
    <property type="molecule type" value="Genomic_DNA"/>
</dbReference>
<gene>
    <name evidence="1" type="ORF">V2J85_09105</name>
</gene>
<comment type="caution">
    <text evidence="1">The sequence shown here is derived from an EMBL/GenBank/DDBJ whole genome shotgun (WGS) entry which is preliminary data.</text>
</comment>
<evidence type="ECO:0000313" key="2">
    <source>
        <dbReference type="Proteomes" id="UP001307760"/>
    </source>
</evidence>
<accession>A0ABU7NKU5</accession>
<evidence type="ECO:0008006" key="3">
    <source>
        <dbReference type="Google" id="ProtNLM"/>
    </source>
</evidence>
<protein>
    <recommendedName>
        <fullName evidence="3">STAS domain-containing protein</fullName>
    </recommendedName>
</protein>
<reference evidence="1 2" key="1">
    <citation type="submission" date="2023-12" db="EMBL/GenBank/DDBJ databases">
        <title>30 novel species of actinomycetes from the DSMZ collection.</title>
        <authorList>
            <person name="Nouioui I."/>
        </authorList>
    </citation>
    <scope>NUCLEOTIDE SEQUENCE [LARGE SCALE GENOMIC DNA]</scope>
    <source>
        <strain evidence="1 2">DSM 41528</strain>
    </source>
</reference>
<organism evidence="1 2">
    <name type="scientific">Streptomyces bugieae</name>
    <dbReference type="NCBI Taxonomy" id="3098223"/>
    <lineage>
        <taxon>Bacteria</taxon>
        <taxon>Bacillati</taxon>
        <taxon>Actinomycetota</taxon>
        <taxon>Actinomycetes</taxon>
        <taxon>Kitasatosporales</taxon>
        <taxon>Streptomycetaceae</taxon>
        <taxon>Streptomyces</taxon>
    </lineage>
</organism>
<keyword evidence="2" id="KW-1185">Reference proteome</keyword>
<evidence type="ECO:0000313" key="1">
    <source>
        <dbReference type="EMBL" id="MEE4419508.1"/>
    </source>
</evidence>
<proteinExistence type="predicted"/>
<sequence length="80" mass="8484">MAEQQIGQLLDSLGVTADLDEGDLPTDALIILKAIKADGSVTLIKGRSESVDWVTALGMMTAAQTIENSGFVNAFEDEDE</sequence>
<dbReference type="RefSeq" id="WP_330821165.1">
    <property type="nucleotide sequence ID" value="NZ_JAZBJP010000002.1"/>
</dbReference>
<dbReference type="Proteomes" id="UP001307760">
    <property type="component" value="Unassembled WGS sequence"/>
</dbReference>
<name>A0ABU7NKU5_9ACTN</name>